<feature type="transmembrane region" description="Helical" evidence="6">
    <location>
        <begin position="328"/>
        <end position="346"/>
    </location>
</feature>
<dbReference type="PANTHER" id="PTHR42770">
    <property type="entry name" value="AMINO ACID TRANSPORTER-RELATED"/>
    <property type="match status" value="1"/>
</dbReference>
<feature type="transmembrane region" description="Helical" evidence="6">
    <location>
        <begin position="148"/>
        <end position="168"/>
    </location>
</feature>
<dbReference type="InterPro" id="IPR050367">
    <property type="entry name" value="APC_superfamily"/>
</dbReference>
<feature type="transmembrane region" description="Helical" evidence="6">
    <location>
        <begin position="417"/>
        <end position="433"/>
    </location>
</feature>
<feature type="transmembrane region" description="Helical" evidence="6">
    <location>
        <begin position="120"/>
        <end position="141"/>
    </location>
</feature>
<feature type="transmembrane region" description="Helical" evidence="6">
    <location>
        <begin position="352"/>
        <end position="375"/>
    </location>
</feature>
<keyword evidence="3 6" id="KW-0812">Transmembrane</keyword>
<dbReference type="InterPro" id="IPR004757">
    <property type="entry name" value="EtNH_permease"/>
</dbReference>
<dbReference type="Gene3D" id="1.20.1740.10">
    <property type="entry name" value="Amino acid/polyamine transporter I"/>
    <property type="match status" value="1"/>
</dbReference>
<feature type="transmembrane region" description="Helical" evidence="6">
    <location>
        <begin position="44"/>
        <end position="66"/>
    </location>
</feature>
<comment type="caution">
    <text evidence="7">The sequence shown here is derived from an EMBL/GenBank/DDBJ whole genome shotgun (WGS) entry which is preliminary data.</text>
</comment>
<dbReference type="AlphaFoldDB" id="A0A561PLH0"/>
<sequence>MTQNEGLKKTLTPFMLWGLGVGYVISGMYFGWNLGLEKGGTGGMAIATVVIMLMYVTFTFSYAELACAIPKAGGVFDYANRAMGKDIGFIAGIAQVIEFILAPPAIAFAIGAYFNAFFPQVPILTSAIAIYFVFTALNVYGVQAAASFEMIVTVLAVGELLLFSGLTLPKFQTVHLTHNALPNGWNGAFAAIPFAIWFFLGIEGIANVAEETKNPQRDISKGFGWAILTLAILCILVFVAATGIAGWETIVYKNGISGDTSDSPLPLAMAKITGDNHLMYHLLITVGLFGLVASFHGLILAAGRSTYEMGRVHNLPAFLGKISPRFQTPANALAGNMVIGILALLSGKTAEIIVVSVFGALTLYIISMVSIIVLRKREPDLPRPFKVAWYPAFPIIALVIATVSIIAMFIFNGILGLIYFSVLAITFLLYKIFKPANT</sequence>
<evidence type="ECO:0000313" key="8">
    <source>
        <dbReference type="Proteomes" id="UP000320811"/>
    </source>
</evidence>
<protein>
    <submittedName>
        <fullName evidence="7">Ethanolamine permease</fullName>
    </submittedName>
</protein>
<keyword evidence="2" id="KW-1003">Cell membrane</keyword>
<accession>A0A561PLH0</accession>
<feature type="transmembrane region" description="Helical" evidence="6">
    <location>
        <begin position="87"/>
        <end position="114"/>
    </location>
</feature>
<evidence type="ECO:0000256" key="5">
    <source>
        <dbReference type="ARBA" id="ARBA00023136"/>
    </source>
</evidence>
<dbReference type="OrthoDB" id="9806937at2"/>
<dbReference type="RefSeq" id="WP_145671386.1">
    <property type="nucleotide sequence ID" value="NZ_VIWO01000006.1"/>
</dbReference>
<keyword evidence="5 6" id="KW-0472">Membrane</keyword>
<feature type="transmembrane region" description="Helical" evidence="6">
    <location>
        <begin position="12"/>
        <end position="32"/>
    </location>
</feature>
<evidence type="ECO:0000256" key="3">
    <source>
        <dbReference type="ARBA" id="ARBA00022692"/>
    </source>
</evidence>
<feature type="transmembrane region" description="Helical" evidence="6">
    <location>
        <begin position="278"/>
        <end position="301"/>
    </location>
</feature>
<evidence type="ECO:0000256" key="1">
    <source>
        <dbReference type="ARBA" id="ARBA00004651"/>
    </source>
</evidence>
<feature type="transmembrane region" description="Helical" evidence="6">
    <location>
        <begin position="222"/>
        <end position="247"/>
    </location>
</feature>
<dbReference type="Pfam" id="PF13520">
    <property type="entry name" value="AA_permease_2"/>
    <property type="match status" value="1"/>
</dbReference>
<dbReference type="GO" id="GO:0005886">
    <property type="term" value="C:plasma membrane"/>
    <property type="evidence" value="ECO:0007669"/>
    <property type="project" value="UniProtKB-SubCell"/>
</dbReference>
<keyword evidence="8" id="KW-1185">Reference proteome</keyword>
<organism evidence="7 8">
    <name type="scientific">Chitinophaga polysaccharea</name>
    <dbReference type="NCBI Taxonomy" id="1293035"/>
    <lineage>
        <taxon>Bacteria</taxon>
        <taxon>Pseudomonadati</taxon>
        <taxon>Bacteroidota</taxon>
        <taxon>Chitinophagia</taxon>
        <taxon>Chitinophagales</taxon>
        <taxon>Chitinophagaceae</taxon>
        <taxon>Chitinophaga</taxon>
    </lineage>
</organism>
<dbReference type="PANTHER" id="PTHR42770:SF11">
    <property type="entry name" value="INNER MEMBRANE TRANSPORT PROTEIN YBAT"/>
    <property type="match status" value="1"/>
</dbReference>
<proteinExistence type="predicted"/>
<dbReference type="NCBIfam" id="TIGR00908">
    <property type="entry name" value="2A0305"/>
    <property type="match status" value="1"/>
</dbReference>
<dbReference type="EMBL" id="VIWO01000006">
    <property type="protein sequence ID" value="TWF38961.1"/>
    <property type="molecule type" value="Genomic_DNA"/>
</dbReference>
<gene>
    <name evidence="7" type="ORF">FHW36_106184</name>
</gene>
<evidence type="ECO:0000256" key="2">
    <source>
        <dbReference type="ARBA" id="ARBA00022475"/>
    </source>
</evidence>
<dbReference type="PIRSF" id="PIRSF006060">
    <property type="entry name" value="AA_transporter"/>
    <property type="match status" value="1"/>
</dbReference>
<evidence type="ECO:0000256" key="6">
    <source>
        <dbReference type="SAM" id="Phobius"/>
    </source>
</evidence>
<dbReference type="GO" id="GO:0022857">
    <property type="term" value="F:transmembrane transporter activity"/>
    <property type="evidence" value="ECO:0007669"/>
    <property type="project" value="InterPro"/>
</dbReference>
<name>A0A561PLH0_9BACT</name>
<feature type="transmembrane region" description="Helical" evidence="6">
    <location>
        <begin position="387"/>
        <end position="411"/>
    </location>
</feature>
<evidence type="ECO:0000313" key="7">
    <source>
        <dbReference type="EMBL" id="TWF38961.1"/>
    </source>
</evidence>
<feature type="transmembrane region" description="Helical" evidence="6">
    <location>
        <begin position="188"/>
        <end position="210"/>
    </location>
</feature>
<evidence type="ECO:0000256" key="4">
    <source>
        <dbReference type="ARBA" id="ARBA00022989"/>
    </source>
</evidence>
<reference evidence="7 8" key="1">
    <citation type="submission" date="2019-06" db="EMBL/GenBank/DDBJ databases">
        <title>Sorghum-associated microbial communities from plants grown in Nebraska, USA.</title>
        <authorList>
            <person name="Schachtman D."/>
        </authorList>
    </citation>
    <scope>NUCLEOTIDE SEQUENCE [LARGE SCALE GENOMIC DNA]</scope>
    <source>
        <strain evidence="7 8">1209</strain>
    </source>
</reference>
<dbReference type="InterPro" id="IPR002293">
    <property type="entry name" value="AA/rel_permease1"/>
</dbReference>
<keyword evidence="4 6" id="KW-1133">Transmembrane helix</keyword>
<dbReference type="Proteomes" id="UP000320811">
    <property type="component" value="Unassembled WGS sequence"/>
</dbReference>
<comment type="subcellular location">
    <subcellularLocation>
        <location evidence="1">Cell membrane</location>
        <topology evidence="1">Multi-pass membrane protein</topology>
    </subcellularLocation>
</comment>